<name>A0ABV5ALX8_9BACL</name>
<evidence type="ECO:0008006" key="3">
    <source>
        <dbReference type="Google" id="ProtNLM"/>
    </source>
</evidence>
<dbReference type="RefSeq" id="WP_275474257.1">
    <property type="nucleotide sequence ID" value="NZ_CP162940.1"/>
</dbReference>
<evidence type="ECO:0000313" key="1">
    <source>
        <dbReference type="EMBL" id="MFB5192677.1"/>
    </source>
</evidence>
<keyword evidence="2" id="KW-1185">Reference proteome</keyword>
<comment type="caution">
    <text evidence="1">The sequence shown here is derived from an EMBL/GenBank/DDBJ whole genome shotgun (WGS) entry which is preliminary data.</text>
</comment>
<proteinExistence type="predicted"/>
<reference evidence="1 2" key="1">
    <citation type="journal article" date="2024" name="Int. J. Mol. Sci.">
        <title>Exploration of Alicyclobacillus spp. Genome in Search of Antibiotic Resistance.</title>
        <authorList>
            <person name="Bucka-Kolendo J."/>
            <person name="Kiousi D.E."/>
            <person name="Dekowska A."/>
            <person name="Mikolajczuk-Szczyrba A."/>
            <person name="Karadedos D.M."/>
            <person name="Michael P."/>
            <person name="Galanis A."/>
            <person name="Sokolowska B."/>
        </authorList>
    </citation>
    <scope>NUCLEOTIDE SEQUENCE [LARGE SCALE GENOMIC DNA]</scope>
    <source>
        <strain evidence="1 2">KKP 3000</strain>
    </source>
</reference>
<gene>
    <name evidence="1" type="ORF">KKP3000_001886</name>
</gene>
<protein>
    <recommendedName>
        <fullName evidence="3">YopX protein domain-containing protein</fullName>
    </recommendedName>
</protein>
<dbReference type="EMBL" id="JBDXSU010000026">
    <property type="protein sequence ID" value="MFB5192677.1"/>
    <property type="molecule type" value="Genomic_DNA"/>
</dbReference>
<accession>A0ABV5ALX8</accession>
<dbReference type="Proteomes" id="UP001579974">
    <property type="component" value="Unassembled WGS sequence"/>
</dbReference>
<sequence>MMTLPIIKVRDKHSGLEHVVGTDTHDVLLVNEDGSISYMNLQNGEGSGPDSVYEFVTEFDGCWTTIPWSEDGECSFQRGDIVRHRKHPEWGNGVIIDFSASNKSAYLYWDHGVAAKKWHGTVLVERLQKAGDK</sequence>
<evidence type="ECO:0000313" key="2">
    <source>
        <dbReference type="Proteomes" id="UP001579974"/>
    </source>
</evidence>
<organism evidence="1 2">
    <name type="scientific">Alicyclobacillus fastidiosus</name>
    <dbReference type="NCBI Taxonomy" id="392011"/>
    <lineage>
        <taxon>Bacteria</taxon>
        <taxon>Bacillati</taxon>
        <taxon>Bacillota</taxon>
        <taxon>Bacilli</taxon>
        <taxon>Bacillales</taxon>
        <taxon>Alicyclobacillaceae</taxon>
        <taxon>Alicyclobacillus</taxon>
    </lineage>
</organism>